<keyword evidence="1" id="KW-0472">Membrane</keyword>
<feature type="transmembrane region" description="Helical" evidence="1">
    <location>
        <begin position="100"/>
        <end position="118"/>
    </location>
</feature>
<feature type="transmembrane region" description="Helical" evidence="1">
    <location>
        <begin position="315"/>
        <end position="337"/>
    </location>
</feature>
<evidence type="ECO:0000313" key="2">
    <source>
        <dbReference type="EMBL" id="MBG6137325.1"/>
    </source>
</evidence>
<accession>A0A8J7KGF9</accession>
<evidence type="ECO:0000313" key="3">
    <source>
        <dbReference type="Proteomes" id="UP000622552"/>
    </source>
</evidence>
<feature type="transmembrane region" description="Helical" evidence="1">
    <location>
        <begin position="198"/>
        <end position="219"/>
    </location>
</feature>
<sequence>MLRLHPLTYLPDGEEVVVGRTDTDSYGVFPADGAALLRELESGRPVDEAEAWYEDRFGEPVDMAEFLDVLRDLDFIVAADAAVHAPPRWQRLGRALFSRPAWACYLALVAATVAVCVTDPRFVPVRGHVFFTHYLLVVELTLFVIQPALMMVHELFHLLAGRRLGLHATIRISRRLYFVGFETVLDGLVVVPRRRRYLPMLAGMLADGLLLCLLTVVAWLLTDPGGDPPLAARLCLAVAFTTIPRISWQFYFFLRTDVYHLIVTVLGCHDLHTTARQLVRNRLWTVLGRPEKLVDPAGWHPRDVAVARWYAPAYLLGYTVMIATMVLITVPVAWRFFSAATRTVLDAGTPPGRFWDAALLLALTLFQLGLAGFLALRDRLRKEAS</sequence>
<dbReference type="Proteomes" id="UP000622552">
    <property type="component" value="Unassembled WGS sequence"/>
</dbReference>
<protein>
    <recommendedName>
        <fullName evidence="4">PqqD family protein</fullName>
    </recommendedName>
</protein>
<feature type="transmembrane region" description="Helical" evidence="1">
    <location>
        <begin position="172"/>
        <end position="191"/>
    </location>
</feature>
<feature type="transmembrane region" description="Helical" evidence="1">
    <location>
        <begin position="231"/>
        <end position="254"/>
    </location>
</feature>
<feature type="transmembrane region" description="Helical" evidence="1">
    <location>
        <begin position="357"/>
        <end position="376"/>
    </location>
</feature>
<keyword evidence="1" id="KW-0812">Transmembrane</keyword>
<evidence type="ECO:0000256" key="1">
    <source>
        <dbReference type="SAM" id="Phobius"/>
    </source>
</evidence>
<name>A0A8J7KGF9_9ACTN</name>
<keyword evidence="1" id="KW-1133">Transmembrane helix</keyword>
<dbReference type="AlphaFoldDB" id="A0A8J7KGF9"/>
<organism evidence="2 3">
    <name type="scientific">Longispora fulva</name>
    <dbReference type="NCBI Taxonomy" id="619741"/>
    <lineage>
        <taxon>Bacteria</taxon>
        <taxon>Bacillati</taxon>
        <taxon>Actinomycetota</taxon>
        <taxon>Actinomycetes</taxon>
        <taxon>Micromonosporales</taxon>
        <taxon>Micromonosporaceae</taxon>
        <taxon>Longispora</taxon>
    </lineage>
</organism>
<dbReference type="RefSeq" id="WP_197004206.1">
    <property type="nucleotide sequence ID" value="NZ_BONS01000020.1"/>
</dbReference>
<gene>
    <name evidence="2" type="ORF">IW245_003519</name>
</gene>
<dbReference type="EMBL" id="JADOUF010000001">
    <property type="protein sequence ID" value="MBG6137325.1"/>
    <property type="molecule type" value="Genomic_DNA"/>
</dbReference>
<reference evidence="2" key="1">
    <citation type="submission" date="2020-11" db="EMBL/GenBank/DDBJ databases">
        <title>Sequencing the genomes of 1000 actinobacteria strains.</title>
        <authorList>
            <person name="Klenk H.-P."/>
        </authorList>
    </citation>
    <scope>NUCLEOTIDE SEQUENCE</scope>
    <source>
        <strain evidence="2">DSM 45356</strain>
    </source>
</reference>
<evidence type="ECO:0008006" key="4">
    <source>
        <dbReference type="Google" id="ProtNLM"/>
    </source>
</evidence>
<keyword evidence="3" id="KW-1185">Reference proteome</keyword>
<comment type="caution">
    <text evidence="2">The sequence shown here is derived from an EMBL/GenBank/DDBJ whole genome shotgun (WGS) entry which is preliminary data.</text>
</comment>
<proteinExistence type="predicted"/>
<feature type="transmembrane region" description="Helical" evidence="1">
    <location>
        <begin position="130"/>
        <end position="152"/>
    </location>
</feature>